<dbReference type="EMBL" id="KV417485">
    <property type="protein sequence ID" value="KZP32695.1"/>
    <property type="molecule type" value="Genomic_DNA"/>
</dbReference>
<feature type="compositionally biased region" description="Basic residues" evidence="1">
    <location>
        <begin position="1"/>
        <end position="10"/>
    </location>
</feature>
<name>A0A166VGA8_9AGAM</name>
<accession>A0A166VGA8</accession>
<sequence>MRSLHSPHHSRTAEHVNTLPVLTPGQTPWDATDHHSPIEVLHHPEHTTPARLPSRVRAYMSQYLARGGSGSGSGSVFREQLDFDHDERGGDIAMKIGCRGKGRISACARAE</sequence>
<evidence type="ECO:0000256" key="1">
    <source>
        <dbReference type="SAM" id="MobiDB-lite"/>
    </source>
</evidence>
<reference evidence="2 3" key="1">
    <citation type="journal article" date="2016" name="Mol. Biol. Evol.">
        <title>Comparative Genomics of Early-Diverging Mushroom-Forming Fungi Provides Insights into the Origins of Lignocellulose Decay Capabilities.</title>
        <authorList>
            <person name="Nagy L.G."/>
            <person name="Riley R."/>
            <person name="Tritt A."/>
            <person name="Adam C."/>
            <person name="Daum C."/>
            <person name="Floudas D."/>
            <person name="Sun H."/>
            <person name="Yadav J.S."/>
            <person name="Pangilinan J."/>
            <person name="Larsson K.H."/>
            <person name="Matsuura K."/>
            <person name="Barry K."/>
            <person name="Labutti K."/>
            <person name="Kuo R."/>
            <person name="Ohm R.A."/>
            <person name="Bhattacharya S.S."/>
            <person name="Shirouzu T."/>
            <person name="Yoshinaga Y."/>
            <person name="Martin F.M."/>
            <person name="Grigoriev I.V."/>
            <person name="Hibbett D.S."/>
        </authorList>
    </citation>
    <scope>NUCLEOTIDE SEQUENCE [LARGE SCALE GENOMIC DNA]</scope>
    <source>
        <strain evidence="2 3">CBS 109695</strain>
    </source>
</reference>
<organism evidence="2 3">
    <name type="scientific">Athelia psychrophila</name>
    <dbReference type="NCBI Taxonomy" id="1759441"/>
    <lineage>
        <taxon>Eukaryota</taxon>
        <taxon>Fungi</taxon>
        <taxon>Dikarya</taxon>
        <taxon>Basidiomycota</taxon>
        <taxon>Agaricomycotina</taxon>
        <taxon>Agaricomycetes</taxon>
        <taxon>Agaricomycetidae</taxon>
        <taxon>Atheliales</taxon>
        <taxon>Atheliaceae</taxon>
        <taxon>Athelia</taxon>
    </lineage>
</organism>
<protein>
    <submittedName>
        <fullName evidence="2">Uncharacterized protein</fullName>
    </submittedName>
</protein>
<evidence type="ECO:0000313" key="2">
    <source>
        <dbReference type="EMBL" id="KZP32695.1"/>
    </source>
</evidence>
<feature type="region of interest" description="Disordered" evidence="1">
    <location>
        <begin position="1"/>
        <end position="51"/>
    </location>
</feature>
<feature type="compositionally biased region" description="Basic and acidic residues" evidence="1">
    <location>
        <begin position="31"/>
        <end position="48"/>
    </location>
</feature>
<evidence type="ECO:0000313" key="3">
    <source>
        <dbReference type="Proteomes" id="UP000076532"/>
    </source>
</evidence>
<dbReference type="Proteomes" id="UP000076532">
    <property type="component" value="Unassembled WGS sequence"/>
</dbReference>
<gene>
    <name evidence="2" type="ORF">FIBSPDRAFT_944205</name>
</gene>
<dbReference type="AlphaFoldDB" id="A0A166VGA8"/>
<keyword evidence="3" id="KW-1185">Reference proteome</keyword>
<proteinExistence type="predicted"/>